<dbReference type="AlphaFoldDB" id="A0A080LYJ3"/>
<protein>
    <submittedName>
        <fullName evidence="1">Uncharacterized protein</fullName>
    </submittedName>
</protein>
<comment type="caution">
    <text evidence="1">The sequence shown here is derived from an EMBL/GenBank/DDBJ whole genome shotgun (WGS) entry which is preliminary data.</text>
</comment>
<evidence type="ECO:0000313" key="1">
    <source>
        <dbReference type="EMBL" id="KFB73923.1"/>
    </source>
</evidence>
<reference evidence="1 2" key="1">
    <citation type="submission" date="2014-02" db="EMBL/GenBank/DDBJ databases">
        <title>Expanding our view of genomic diversity in Candidatus Accumulibacter clades.</title>
        <authorList>
            <person name="Skennerton C.T."/>
            <person name="Barr J.J."/>
            <person name="Slater F.R."/>
            <person name="Bond P.L."/>
            <person name="Tyson G.W."/>
        </authorList>
    </citation>
    <scope>NUCLEOTIDE SEQUENCE [LARGE SCALE GENOMIC DNA]</scope>
    <source>
        <strain evidence="2">BA-91</strain>
    </source>
</reference>
<proteinExistence type="predicted"/>
<sequence>MHHLDEVAGTAFADPVAAGLAGIGMGADRLEEVSQVRPRLTVAAGHDARAVAGAFLAAGNAHADEADALLGESLDAALAVLVVRITAVDDDVAGLEVGQEVVDALIHGVAGLDHQQHAPWTLQQGHHCRCAVRALYRRAACRAGEELVHASTGTIPGDDAKALVGEVEDQVLAHYGEPDDGDVCGL</sequence>
<dbReference type="Proteomes" id="UP000020077">
    <property type="component" value="Unassembled WGS sequence"/>
</dbReference>
<name>A0A080LYJ3_9PROT</name>
<dbReference type="EMBL" id="JDVG02000137">
    <property type="protein sequence ID" value="KFB73923.1"/>
    <property type="molecule type" value="Genomic_DNA"/>
</dbReference>
<organism evidence="1 2">
    <name type="scientific">Candidatus Accumulibacter phosphatis</name>
    <dbReference type="NCBI Taxonomy" id="327160"/>
    <lineage>
        <taxon>Bacteria</taxon>
        <taxon>Pseudomonadati</taxon>
        <taxon>Pseudomonadota</taxon>
        <taxon>Betaproteobacteria</taxon>
        <taxon>Candidatus Accumulibacter</taxon>
    </lineage>
</organism>
<evidence type="ECO:0000313" key="2">
    <source>
        <dbReference type="Proteomes" id="UP000020077"/>
    </source>
</evidence>
<accession>A0A080LYJ3</accession>
<gene>
    <name evidence="1" type="ORF">AW09_000797</name>
</gene>